<protein>
    <submittedName>
        <fullName evidence="6">30S ribosomal protein S1</fullName>
    </submittedName>
</protein>
<dbReference type="OrthoDB" id="9793609at2"/>
<evidence type="ECO:0000313" key="5">
    <source>
        <dbReference type="EMBL" id="OIJ06157.1"/>
    </source>
</evidence>
<dbReference type="PANTHER" id="PTHR10724">
    <property type="entry name" value="30S RIBOSOMAL PROTEIN S1"/>
    <property type="match status" value="1"/>
</dbReference>
<evidence type="ECO:0000313" key="7">
    <source>
        <dbReference type="Proteomes" id="UP000180175"/>
    </source>
</evidence>
<evidence type="ECO:0000256" key="3">
    <source>
        <dbReference type="ARBA" id="ARBA00023274"/>
    </source>
</evidence>
<dbReference type="SMART" id="SM00316">
    <property type="entry name" value="S1"/>
    <property type="match status" value="2"/>
</dbReference>
<reference evidence="6 7" key="2">
    <citation type="journal article" date="2017" name="Genome Announc.">
        <title>Draft Genome Sequences of Four Alkaliphilic Bacteria Belonging to the Anaerobacillus Genus.</title>
        <authorList>
            <person name="Bassil N.M."/>
            <person name="Lloyd J.R."/>
        </authorList>
    </citation>
    <scope>NUCLEOTIDE SEQUENCE [LARGE SCALE GENOMIC DNA]</scope>
    <source>
        <strain evidence="6 7">NB2006</strain>
    </source>
</reference>
<dbReference type="Proteomes" id="UP000180175">
    <property type="component" value="Chromosome"/>
</dbReference>
<dbReference type="GO" id="GO:0006412">
    <property type="term" value="P:translation"/>
    <property type="evidence" value="ECO:0007669"/>
    <property type="project" value="TreeGrafter"/>
</dbReference>
<reference evidence="6" key="4">
    <citation type="submission" date="2020-10" db="EMBL/GenBank/DDBJ databases">
        <authorList>
            <person name="Bassil N.M."/>
            <person name="Lloyd J.R."/>
        </authorList>
    </citation>
    <scope>NUCLEOTIDE SEQUENCE</scope>
    <source>
        <strain evidence="6">NB2006</strain>
    </source>
</reference>
<dbReference type="GO" id="GO:0003729">
    <property type="term" value="F:mRNA binding"/>
    <property type="evidence" value="ECO:0007669"/>
    <property type="project" value="TreeGrafter"/>
</dbReference>
<keyword evidence="3" id="KW-0687">Ribonucleoprotein</keyword>
<dbReference type="AlphaFoldDB" id="A0A1S2L2Z4"/>
<reference evidence="5 7" key="1">
    <citation type="submission" date="2016-10" db="EMBL/GenBank/DDBJ databases">
        <title>Draft genome sequences of four alkaliphilic bacteria belonging to the Anaerobacillus genus.</title>
        <authorList>
            <person name="Bassil N.M."/>
            <person name="Lloyd J.R."/>
        </authorList>
    </citation>
    <scope>NUCLEOTIDE SEQUENCE [LARGE SCALE GENOMIC DNA]</scope>
    <source>
        <strain evidence="5 7">NB2006</strain>
    </source>
</reference>
<dbReference type="EMBL" id="LQXD01000186">
    <property type="protein sequence ID" value="OIJ06157.1"/>
    <property type="molecule type" value="Genomic_DNA"/>
</dbReference>
<feature type="domain" description="S1 motif" evidence="4">
    <location>
        <begin position="131"/>
        <end position="199"/>
    </location>
</feature>
<dbReference type="PROSITE" id="PS50126">
    <property type="entry name" value="S1"/>
    <property type="match status" value="1"/>
</dbReference>
<dbReference type="SUPFAM" id="SSF50249">
    <property type="entry name" value="Nucleic acid-binding proteins"/>
    <property type="match status" value="2"/>
</dbReference>
<dbReference type="Gene3D" id="2.40.50.140">
    <property type="entry name" value="Nucleic acid-binding proteins"/>
    <property type="match status" value="2"/>
</dbReference>
<evidence type="ECO:0000259" key="4">
    <source>
        <dbReference type="PROSITE" id="PS50126"/>
    </source>
</evidence>
<dbReference type="KEGG" id="aia:AWH56_008750"/>
<dbReference type="InterPro" id="IPR050437">
    <property type="entry name" value="Ribos_protein_bS1-like"/>
</dbReference>
<comment type="similarity">
    <text evidence="1">Belongs to the bacterial ribosomal protein bS1 family.</text>
</comment>
<dbReference type="InterPro" id="IPR012340">
    <property type="entry name" value="NA-bd_OB-fold"/>
</dbReference>
<organism evidence="5 7">
    <name type="scientific">Anaerobacillus isosaccharinicus</name>
    <dbReference type="NCBI Taxonomy" id="1532552"/>
    <lineage>
        <taxon>Bacteria</taxon>
        <taxon>Bacillati</taxon>
        <taxon>Bacillota</taxon>
        <taxon>Bacilli</taxon>
        <taxon>Bacillales</taxon>
        <taxon>Bacillaceae</taxon>
        <taxon>Anaerobacillus</taxon>
    </lineage>
</organism>
<evidence type="ECO:0000256" key="2">
    <source>
        <dbReference type="ARBA" id="ARBA00022980"/>
    </source>
</evidence>
<dbReference type="GO" id="GO:0003735">
    <property type="term" value="F:structural constituent of ribosome"/>
    <property type="evidence" value="ECO:0007669"/>
    <property type="project" value="TreeGrafter"/>
</dbReference>
<dbReference type="RefSeq" id="WP_071318971.1">
    <property type="nucleotide sequence ID" value="NZ_CP063356.2"/>
</dbReference>
<accession>A0A1S2L2Z4</accession>
<keyword evidence="2 6" id="KW-0689">Ribosomal protein</keyword>
<dbReference type="Pfam" id="PF00575">
    <property type="entry name" value="S1"/>
    <property type="match status" value="1"/>
</dbReference>
<dbReference type="EMBL" id="CP063356">
    <property type="protein sequence ID" value="QOY37652.1"/>
    <property type="molecule type" value="Genomic_DNA"/>
</dbReference>
<proteinExistence type="inferred from homology"/>
<name>A0A1S2L2Z4_9BACI</name>
<gene>
    <name evidence="6" type="ORF">AWH56_008750</name>
    <name evidence="5" type="ORF">AWH56_21485</name>
</gene>
<dbReference type="InterPro" id="IPR003029">
    <property type="entry name" value="S1_domain"/>
</dbReference>
<keyword evidence="7" id="KW-1185">Reference proteome</keyword>
<dbReference type="PANTHER" id="PTHR10724:SF7">
    <property type="entry name" value="SMALL RIBOSOMAL SUBUNIT PROTEIN BS1C"/>
    <property type="match status" value="1"/>
</dbReference>
<reference evidence="6 7" key="3">
    <citation type="journal article" date="2019" name="Int. J. Syst. Evol. Microbiol.">
        <title>Anaerobacillus isosaccharinicus sp. nov., an alkaliphilic bacterium which degrades isosaccharinic acid.</title>
        <authorList>
            <person name="Bassil N.M."/>
            <person name="Lloyd J.R."/>
        </authorList>
    </citation>
    <scope>NUCLEOTIDE SEQUENCE [LARGE SCALE GENOMIC DNA]</scope>
    <source>
        <strain evidence="6 7">NB2006</strain>
    </source>
</reference>
<sequence length="279" mass="31436">MDQTLQVLVEGYDINQEVVAGNHQEHDKDWEEVYRSRQTNTIMQSEVIGIEENSLGEKTFPCAVVYIGNVKGIVPLEFMNVENYRDLRRMTGQKIAFKVVGLDKKANLFIANRTAAIEHMAGATWKKIETGLVVLGVVRRVARNLIHVDIGGVSAKLEIDEYGYGWNDDLRKEVKEGDHLKVKLLSVDKDKKTVKISRKATLPNPWDNISNRFSVDGEYVGTVSGVVNYGNFINLAPGIDALTQHMRFTKLSTGDKVLVKIRDINVKDQKINAKIVRKI</sequence>
<evidence type="ECO:0000256" key="1">
    <source>
        <dbReference type="ARBA" id="ARBA00006767"/>
    </source>
</evidence>
<evidence type="ECO:0000313" key="6">
    <source>
        <dbReference type="EMBL" id="QOY37652.1"/>
    </source>
</evidence>
<dbReference type="GO" id="GO:0022627">
    <property type="term" value="C:cytosolic small ribosomal subunit"/>
    <property type="evidence" value="ECO:0007669"/>
    <property type="project" value="TreeGrafter"/>
</dbReference>